<comment type="subcellular location">
    <subcellularLocation>
        <location evidence="1">Cytoplasm</location>
        <location evidence="1">Cytosol</location>
    </subcellularLocation>
</comment>
<dbReference type="EMBL" id="BSOA01000003">
    <property type="protein sequence ID" value="GLQ86779.1"/>
    <property type="molecule type" value="Genomic_DNA"/>
</dbReference>
<evidence type="ECO:0000313" key="6">
    <source>
        <dbReference type="EMBL" id="GLQ86779.1"/>
    </source>
</evidence>
<evidence type="ECO:0000256" key="3">
    <source>
        <dbReference type="ARBA" id="ARBA00022795"/>
    </source>
</evidence>
<reference evidence="7" key="1">
    <citation type="journal article" date="2019" name="Int. J. Syst. Evol. Microbiol.">
        <title>The Global Catalogue of Microorganisms (GCM) 10K type strain sequencing project: providing services to taxonomists for standard genome sequencing and annotation.</title>
        <authorList>
            <consortium name="The Broad Institute Genomics Platform"/>
            <consortium name="The Broad Institute Genome Sequencing Center for Infectious Disease"/>
            <person name="Wu L."/>
            <person name="Ma J."/>
        </authorList>
    </citation>
    <scope>NUCLEOTIDE SEQUENCE [LARGE SCALE GENOMIC DNA]</scope>
    <source>
        <strain evidence="7">NBRC 111981</strain>
    </source>
</reference>
<keyword evidence="4" id="KW-0143">Chaperone</keyword>
<comment type="caution">
    <text evidence="6">The sequence shown here is derived from an EMBL/GenBank/DDBJ whole genome shotgun (WGS) entry which is preliminary data.</text>
</comment>
<dbReference type="Pfam" id="PF05400">
    <property type="entry name" value="FliT"/>
    <property type="match status" value="1"/>
</dbReference>
<evidence type="ECO:0000256" key="4">
    <source>
        <dbReference type="ARBA" id="ARBA00023186"/>
    </source>
</evidence>
<keyword evidence="3" id="KW-1005">Bacterial flagellum biogenesis</keyword>
<name>A0ABQ5X7Z0_9GAMM</name>
<evidence type="ECO:0000256" key="1">
    <source>
        <dbReference type="ARBA" id="ARBA00004514"/>
    </source>
</evidence>
<proteinExistence type="predicted"/>
<protein>
    <recommendedName>
        <fullName evidence="5">Flagellar protein FliT</fullName>
    </recommendedName>
</protein>
<evidence type="ECO:0000256" key="5">
    <source>
        <dbReference type="ARBA" id="ARBA00093797"/>
    </source>
</evidence>
<evidence type="ECO:0000313" key="7">
    <source>
        <dbReference type="Proteomes" id="UP001156627"/>
    </source>
</evidence>
<dbReference type="RefSeq" id="WP_284330195.1">
    <property type="nucleotide sequence ID" value="NZ_BSOA01000003.1"/>
</dbReference>
<organism evidence="6 7">
    <name type="scientific">Dyella flagellata</name>
    <dbReference type="NCBI Taxonomy" id="1867833"/>
    <lineage>
        <taxon>Bacteria</taxon>
        <taxon>Pseudomonadati</taxon>
        <taxon>Pseudomonadota</taxon>
        <taxon>Gammaproteobacteria</taxon>
        <taxon>Lysobacterales</taxon>
        <taxon>Rhodanobacteraceae</taxon>
        <taxon>Dyella</taxon>
    </lineage>
</organism>
<gene>
    <name evidence="6" type="ORF">GCM10007898_03450</name>
</gene>
<dbReference type="InterPro" id="IPR008622">
    <property type="entry name" value="FliT"/>
</dbReference>
<keyword evidence="2" id="KW-0963">Cytoplasm</keyword>
<evidence type="ECO:0000256" key="2">
    <source>
        <dbReference type="ARBA" id="ARBA00022490"/>
    </source>
</evidence>
<accession>A0ABQ5X7Z0</accession>
<sequence>MNGSVQDDLQQALALTIEMCDAAAAGNWTLVIELDARRQLHLQHVQSGSLGLQHQELLATLQAHNLVLLERAQQAHEAVEQELSRHQYKHRALSHYVTSSF</sequence>
<dbReference type="Proteomes" id="UP001156627">
    <property type="component" value="Unassembled WGS sequence"/>
</dbReference>
<keyword evidence="7" id="KW-1185">Reference proteome</keyword>